<feature type="non-terminal residue" evidence="4">
    <location>
        <position position="1"/>
    </location>
</feature>
<feature type="compositionally biased region" description="Basic and acidic residues" evidence="2">
    <location>
        <begin position="307"/>
        <end position="325"/>
    </location>
</feature>
<keyword evidence="1" id="KW-0175">Coiled coil</keyword>
<feature type="coiled-coil region" evidence="1">
    <location>
        <begin position="159"/>
        <end position="211"/>
    </location>
</feature>
<feature type="region of interest" description="Disordered" evidence="2">
    <location>
        <begin position="245"/>
        <end position="348"/>
    </location>
</feature>
<accession>A0A3S1A1S0</accession>
<name>A0A3S1A1S0_ELYCH</name>
<keyword evidence="3" id="KW-0812">Transmembrane</keyword>
<comment type="caution">
    <text evidence="4">The sequence shown here is derived from an EMBL/GenBank/DDBJ whole genome shotgun (WGS) entry which is preliminary data.</text>
</comment>
<keyword evidence="3" id="KW-1133">Transmembrane helix</keyword>
<dbReference type="Proteomes" id="UP000271974">
    <property type="component" value="Unassembled WGS sequence"/>
</dbReference>
<feature type="non-terminal residue" evidence="4">
    <location>
        <position position="371"/>
    </location>
</feature>
<feature type="compositionally biased region" description="Basic and acidic residues" evidence="2">
    <location>
        <begin position="255"/>
        <end position="294"/>
    </location>
</feature>
<protein>
    <submittedName>
        <fullName evidence="4">Uncharacterized protein</fullName>
    </submittedName>
</protein>
<keyword evidence="3" id="KW-0472">Membrane</keyword>
<gene>
    <name evidence="4" type="ORF">EGW08_000644</name>
</gene>
<dbReference type="STRING" id="188477.A0A3S1A1S0"/>
<dbReference type="EMBL" id="RQTK01000008">
    <property type="protein sequence ID" value="RUS91671.1"/>
    <property type="molecule type" value="Genomic_DNA"/>
</dbReference>
<proteinExistence type="predicted"/>
<keyword evidence="5" id="KW-1185">Reference proteome</keyword>
<evidence type="ECO:0000256" key="1">
    <source>
        <dbReference type="SAM" id="Coils"/>
    </source>
</evidence>
<reference evidence="4 5" key="1">
    <citation type="submission" date="2019-01" db="EMBL/GenBank/DDBJ databases">
        <title>A draft genome assembly of the solar-powered sea slug Elysia chlorotica.</title>
        <authorList>
            <person name="Cai H."/>
            <person name="Li Q."/>
            <person name="Fang X."/>
            <person name="Li J."/>
            <person name="Curtis N.E."/>
            <person name="Altenburger A."/>
            <person name="Shibata T."/>
            <person name="Feng M."/>
            <person name="Maeda T."/>
            <person name="Schwartz J.A."/>
            <person name="Shigenobu S."/>
            <person name="Lundholm N."/>
            <person name="Nishiyama T."/>
            <person name="Yang H."/>
            <person name="Hasebe M."/>
            <person name="Li S."/>
            <person name="Pierce S.K."/>
            <person name="Wang J."/>
        </authorList>
    </citation>
    <scope>NUCLEOTIDE SEQUENCE [LARGE SCALE GENOMIC DNA]</scope>
    <source>
        <strain evidence="4">EC2010</strain>
        <tissue evidence="4">Whole organism of an adult</tissue>
    </source>
</reference>
<dbReference type="OrthoDB" id="6288648at2759"/>
<sequence>RRHVVFQWRLLALTIEETVKSETFFLLIFTFKLSHQFILDRKDSAIMSGRGGLPVKNMLYAVVALFLVYLLYVYHGSQNRLHEAEITGARYKREVEERVSEIQDLVKGHDKFQETCQKEKKELQNTVTSVNTKYQMLESHQRDTESDLNTMKQHMETMKREHQDAYTQHAQEYQALKQDKDNEIARIKDELADAKRRNLELENSISGLQQRLQEGEVLRRRLAQCDTAQKNAEGSLASCEKALSAAQSQNQQNDARSKNVEADAGKGDVAKDDGGKVAIAKGDKDPKDGGDDLMKNIAQKGGSFKDGIAKDDPQGSAVHKDDPLKDQAGAAETNRTAEGGAGMDDQADYAVEPKSEAEAYQSRLRIAEQDL</sequence>
<evidence type="ECO:0000313" key="4">
    <source>
        <dbReference type="EMBL" id="RUS91671.1"/>
    </source>
</evidence>
<dbReference type="Gene3D" id="1.10.287.1490">
    <property type="match status" value="1"/>
</dbReference>
<evidence type="ECO:0000256" key="3">
    <source>
        <dbReference type="SAM" id="Phobius"/>
    </source>
</evidence>
<dbReference type="AlphaFoldDB" id="A0A3S1A1S0"/>
<evidence type="ECO:0000313" key="5">
    <source>
        <dbReference type="Proteomes" id="UP000271974"/>
    </source>
</evidence>
<feature type="transmembrane region" description="Helical" evidence="3">
    <location>
        <begin position="58"/>
        <end position="74"/>
    </location>
</feature>
<evidence type="ECO:0000256" key="2">
    <source>
        <dbReference type="SAM" id="MobiDB-lite"/>
    </source>
</evidence>
<organism evidence="4 5">
    <name type="scientific">Elysia chlorotica</name>
    <name type="common">Eastern emerald elysia</name>
    <name type="synonym">Sea slug</name>
    <dbReference type="NCBI Taxonomy" id="188477"/>
    <lineage>
        <taxon>Eukaryota</taxon>
        <taxon>Metazoa</taxon>
        <taxon>Spiralia</taxon>
        <taxon>Lophotrochozoa</taxon>
        <taxon>Mollusca</taxon>
        <taxon>Gastropoda</taxon>
        <taxon>Heterobranchia</taxon>
        <taxon>Euthyneura</taxon>
        <taxon>Panpulmonata</taxon>
        <taxon>Sacoglossa</taxon>
        <taxon>Placobranchoidea</taxon>
        <taxon>Plakobranchidae</taxon>
        <taxon>Elysia</taxon>
    </lineage>
</organism>